<dbReference type="PRINTS" id="PR00033">
    <property type="entry name" value="HTHASNC"/>
</dbReference>
<dbReference type="PROSITE" id="PS50956">
    <property type="entry name" value="HTH_ASNC_2"/>
    <property type="match status" value="1"/>
</dbReference>
<dbReference type="GO" id="GO:0006355">
    <property type="term" value="P:regulation of DNA-templated transcription"/>
    <property type="evidence" value="ECO:0007669"/>
    <property type="project" value="UniProtKB-ARBA"/>
</dbReference>
<evidence type="ECO:0000259" key="4">
    <source>
        <dbReference type="PROSITE" id="PS50956"/>
    </source>
</evidence>
<evidence type="ECO:0000313" key="6">
    <source>
        <dbReference type="Proteomes" id="UP000182761"/>
    </source>
</evidence>
<organism evidence="5 6">
    <name type="scientific">Apibacter mensalis</name>
    <dbReference type="NCBI Taxonomy" id="1586267"/>
    <lineage>
        <taxon>Bacteria</taxon>
        <taxon>Pseudomonadati</taxon>
        <taxon>Bacteroidota</taxon>
        <taxon>Flavobacteriia</taxon>
        <taxon>Flavobacteriales</taxon>
        <taxon>Weeksellaceae</taxon>
        <taxon>Apibacter</taxon>
    </lineage>
</organism>
<name>A0A0X3ALT8_9FLAO</name>
<dbReference type="InterPro" id="IPR011991">
    <property type="entry name" value="ArsR-like_HTH"/>
</dbReference>
<evidence type="ECO:0000313" key="5">
    <source>
        <dbReference type="EMBL" id="CVK15342.1"/>
    </source>
</evidence>
<dbReference type="InterPro" id="IPR019888">
    <property type="entry name" value="Tscrpt_reg_AsnC-like"/>
</dbReference>
<dbReference type="SUPFAM" id="SSF46785">
    <property type="entry name" value="Winged helix' DNA-binding domain"/>
    <property type="match status" value="1"/>
</dbReference>
<dbReference type="Proteomes" id="UP000182761">
    <property type="component" value="Unassembled WGS sequence"/>
</dbReference>
<keyword evidence="2" id="KW-0238">DNA-binding</keyword>
<accession>A0A0X3ALT8</accession>
<keyword evidence="3" id="KW-0804">Transcription</keyword>
<keyword evidence="6" id="KW-1185">Reference proteome</keyword>
<evidence type="ECO:0000256" key="1">
    <source>
        <dbReference type="ARBA" id="ARBA00023015"/>
    </source>
</evidence>
<dbReference type="EMBL" id="FCOR01000001">
    <property type="protein sequence ID" value="CVK15342.1"/>
    <property type="molecule type" value="Genomic_DNA"/>
</dbReference>
<dbReference type="AlphaFoldDB" id="A0A0X3ALT8"/>
<dbReference type="InterPro" id="IPR036390">
    <property type="entry name" value="WH_DNA-bd_sf"/>
</dbReference>
<dbReference type="GO" id="GO:0043200">
    <property type="term" value="P:response to amino acid"/>
    <property type="evidence" value="ECO:0007669"/>
    <property type="project" value="TreeGrafter"/>
</dbReference>
<dbReference type="SUPFAM" id="SSF54909">
    <property type="entry name" value="Dimeric alpha+beta barrel"/>
    <property type="match status" value="1"/>
</dbReference>
<dbReference type="OrthoDB" id="667919at2"/>
<dbReference type="STRING" id="1586267.GCA_001418685_00156"/>
<protein>
    <submittedName>
        <fullName evidence="5">Lrp/AsnC family transcriptional regulator, regulator for asnA, asnC and gidA</fullName>
    </submittedName>
</protein>
<dbReference type="Pfam" id="PF13404">
    <property type="entry name" value="HTH_AsnC-type"/>
    <property type="match status" value="1"/>
</dbReference>
<dbReference type="RefSeq" id="WP_055424570.1">
    <property type="nucleotide sequence ID" value="NZ_FCOR01000001.1"/>
</dbReference>
<dbReference type="CDD" id="cd00090">
    <property type="entry name" value="HTH_ARSR"/>
    <property type="match status" value="1"/>
</dbReference>
<proteinExistence type="predicted"/>
<keyword evidence="1" id="KW-0805">Transcription regulation</keyword>
<dbReference type="InterPro" id="IPR000485">
    <property type="entry name" value="AsnC-type_HTH_dom"/>
</dbReference>
<evidence type="ECO:0000256" key="2">
    <source>
        <dbReference type="ARBA" id="ARBA00023125"/>
    </source>
</evidence>
<dbReference type="GO" id="GO:0043565">
    <property type="term" value="F:sequence-specific DNA binding"/>
    <property type="evidence" value="ECO:0007669"/>
    <property type="project" value="InterPro"/>
</dbReference>
<dbReference type="Pfam" id="PF01037">
    <property type="entry name" value="AsnC_trans_reg"/>
    <property type="match status" value="1"/>
</dbReference>
<dbReference type="PANTHER" id="PTHR30154">
    <property type="entry name" value="LEUCINE-RESPONSIVE REGULATORY PROTEIN"/>
    <property type="match status" value="1"/>
</dbReference>
<dbReference type="Gene3D" id="3.30.70.920">
    <property type="match status" value="1"/>
</dbReference>
<dbReference type="Gene3D" id="1.10.10.10">
    <property type="entry name" value="Winged helix-like DNA-binding domain superfamily/Winged helix DNA-binding domain"/>
    <property type="match status" value="1"/>
</dbReference>
<dbReference type="PANTHER" id="PTHR30154:SF34">
    <property type="entry name" value="TRANSCRIPTIONAL REGULATOR AZLB"/>
    <property type="match status" value="1"/>
</dbReference>
<dbReference type="InterPro" id="IPR019887">
    <property type="entry name" value="Tscrpt_reg_AsnC/Lrp_C"/>
</dbReference>
<dbReference type="InterPro" id="IPR011008">
    <property type="entry name" value="Dimeric_a/b-barrel"/>
</dbReference>
<dbReference type="GO" id="GO:0005829">
    <property type="term" value="C:cytosol"/>
    <property type="evidence" value="ECO:0007669"/>
    <property type="project" value="TreeGrafter"/>
</dbReference>
<gene>
    <name evidence="5" type="ORF">Ga0061079_101155</name>
</gene>
<dbReference type="InterPro" id="IPR036388">
    <property type="entry name" value="WH-like_DNA-bd_sf"/>
</dbReference>
<sequence length="158" mass="17843">MKEKFYIDETDKKILQFLSINTRMPFTEIAKKMDVSAGTIHVRVKKMEDVGVIKGTCLNIDYNILGYSFIAYVGILLTKSSKTQSVLEKLAAIPNVTTANVISGKYNIYCKISAKDAEDAKNVIYKIDDIDDVLRTESMISLEESLNDQNRLMDALFK</sequence>
<feature type="domain" description="HTH asnC-type" evidence="4">
    <location>
        <begin position="7"/>
        <end position="68"/>
    </location>
</feature>
<dbReference type="SMART" id="SM00344">
    <property type="entry name" value="HTH_ASNC"/>
    <property type="match status" value="1"/>
</dbReference>
<evidence type="ECO:0000256" key="3">
    <source>
        <dbReference type="ARBA" id="ARBA00023163"/>
    </source>
</evidence>
<reference evidence="5 6" key="1">
    <citation type="submission" date="2016-01" db="EMBL/GenBank/DDBJ databases">
        <authorList>
            <person name="McClelland M."/>
            <person name="Jain A."/>
            <person name="Saraogi P."/>
            <person name="Mendelson R."/>
            <person name="Westerman R."/>
            <person name="SanMiguel P."/>
            <person name="Csonka L."/>
        </authorList>
    </citation>
    <scope>NUCLEOTIDE SEQUENCE [LARGE SCALE GENOMIC DNA]</scope>
    <source>
        <strain evidence="5 6">R-53146</strain>
    </source>
</reference>